<keyword evidence="2" id="KW-1185">Reference proteome</keyword>
<name>A0A1W1HJJ0_9BACT</name>
<proteinExistence type="predicted"/>
<evidence type="ECO:0000313" key="1">
    <source>
        <dbReference type="EMBL" id="SLM32639.1"/>
    </source>
</evidence>
<protein>
    <submittedName>
        <fullName evidence="1">Uncharacterized protein</fullName>
    </submittedName>
</protein>
<dbReference type="EMBL" id="FWEV01000324">
    <property type="protein sequence ID" value="SLM32639.1"/>
    <property type="molecule type" value="Genomic_DNA"/>
</dbReference>
<dbReference type="Proteomes" id="UP000191931">
    <property type="component" value="Unassembled WGS sequence"/>
</dbReference>
<dbReference type="AlphaFoldDB" id="A0A1W1HJJ0"/>
<sequence>MGHKWILPLQFHRKSLKKQCRDTFNKHRGKNTTRNDKNIHLRHYKKEKKFCKGWE</sequence>
<organism evidence="1 2">
    <name type="scientific">Desulfamplus magnetovallimortis</name>
    <dbReference type="NCBI Taxonomy" id="1246637"/>
    <lineage>
        <taxon>Bacteria</taxon>
        <taxon>Pseudomonadati</taxon>
        <taxon>Thermodesulfobacteriota</taxon>
        <taxon>Desulfobacteria</taxon>
        <taxon>Desulfobacterales</taxon>
        <taxon>Desulfobacteraceae</taxon>
        <taxon>Desulfamplus</taxon>
    </lineage>
</organism>
<accession>A0A1W1HJJ0</accession>
<dbReference type="STRING" id="1246637.MTBBW1_790037"/>
<evidence type="ECO:0000313" key="2">
    <source>
        <dbReference type="Proteomes" id="UP000191931"/>
    </source>
</evidence>
<reference evidence="1 2" key="1">
    <citation type="submission" date="2017-03" db="EMBL/GenBank/DDBJ databases">
        <authorList>
            <person name="Afonso C.L."/>
            <person name="Miller P.J."/>
            <person name="Scott M.A."/>
            <person name="Spackman E."/>
            <person name="Goraichik I."/>
            <person name="Dimitrov K.M."/>
            <person name="Suarez D.L."/>
            <person name="Swayne D.E."/>
        </authorList>
    </citation>
    <scope>NUCLEOTIDE SEQUENCE [LARGE SCALE GENOMIC DNA]</scope>
    <source>
        <strain evidence="1">PRJEB14757</strain>
    </source>
</reference>
<gene>
    <name evidence="1" type="ORF">MTBBW1_790037</name>
</gene>